<keyword evidence="7" id="KW-1185">Reference proteome</keyword>
<evidence type="ECO:0000256" key="2">
    <source>
        <dbReference type="ARBA" id="ARBA00013807"/>
    </source>
</evidence>
<evidence type="ECO:0000313" key="6">
    <source>
        <dbReference type="EMBL" id="CCX16393.1"/>
    </source>
</evidence>
<proteinExistence type="inferred from homology"/>
<dbReference type="InterPro" id="IPR018791">
    <property type="entry name" value="UV_resistance/autophagy_Atg14"/>
</dbReference>
<dbReference type="OMA" id="HYLSIRL"/>
<evidence type="ECO:0000313" key="7">
    <source>
        <dbReference type="Proteomes" id="UP000018144"/>
    </source>
</evidence>
<dbReference type="OrthoDB" id="16772at2759"/>
<dbReference type="AlphaFoldDB" id="U4LC50"/>
<dbReference type="Pfam" id="PF10186">
    <property type="entry name" value="ATG14"/>
    <property type="match status" value="1"/>
</dbReference>
<dbReference type="EMBL" id="HF936391">
    <property type="protein sequence ID" value="CCX16393.1"/>
    <property type="molecule type" value="Genomic_DNA"/>
</dbReference>
<evidence type="ECO:0000256" key="3">
    <source>
        <dbReference type="ARBA" id="ARBA00023054"/>
    </source>
</evidence>
<dbReference type="PANTHER" id="PTHR15157:SF13">
    <property type="entry name" value="AUTOPHAGY-RELATED PROTEIN 14"/>
    <property type="match status" value="1"/>
</dbReference>
<organism evidence="6 7">
    <name type="scientific">Pyronema omphalodes (strain CBS 100304)</name>
    <name type="common">Pyronema confluens</name>
    <dbReference type="NCBI Taxonomy" id="1076935"/>
    <lineage>
        <taxon>Eukaryota</taxon>
        <taxon>Fungi</taxon>
        <taxon>Dikarya</taxon>
        <taxon>Ascomycota</taxon>
        <taxon>Pezizomycotina</taxon>
        <taxon>Pezizomycetes</taxon>
        <taxon>Pezizales</taxon>
        <taxon>Pyronemataceae</taxon>
        <taxon>Pyronema</taxon>
    </lineage>
</organism>
<feature type="coiled-coil region" evidence="4">
    <location>
        <begin position="73"/>
        <end position="121"/>
    </location>
</feature>
<protein>
    <recommendedName>
        <fullName evidence="2">Autophagy-related protein 14</fullName>
    </recommendedName>
</protein>
<keyword evidence="3 4" id="KW-0175">Coiled coil</keyword>
<dbReference type="GO" id="GO:0035493">
    <property type="term" value="P:SNARE complex assembly"/>
    <property type="evidence" value="ECO:0007669"/>
    <property type="project" value="TreeGrafter"/>
</dbReference>
<accession>U4LC50</accession>
<sequence>MTTPSFPAPHNLPCSLCLHASSQILCVSCAQASVWEARTQILFATAARDETGDRVQEQLESSAQEFWTKKAEGEGLRERLKGLREEAERLREGRGEDRARIEHLRNEVALRRKKLEDARKIDTERRVMLEGIKAEVKRKNQISKMVYTRMMEARSRLCREVARLYGLRLKRRRSGRVEYLIGGIPIPNLLTDLNIHQYTNFNVSLSHLSHLLVLVSHYLGLKLPHEIILSNRENPHNSIRGPLNNRLTTRPLHVESPLSTLSREDSQKYSRFLEGISMLSLNVAWLCYSQGLQINEVEDATNLGLCMWKLLVANDSTAVDNPAFGKVSHATISGYLANARNGVVMKDFKLRPNLIADRIRYTLQQETMAADWDMMPEAGREMRRRSVQALEDDQEDQGSPAGPSSVTGGVGRWTRIRARNDG</sequence>
<dbReference type="PANTHER" id="PTHR15157">
    <property type="entry name" value="UV RADIATION RESISTANCE-ASSOCIATED GENE PROTEIN"/>
    <property type="match status" value="1"/>
</dbReference>
<evidence type="ECO:0000256" key="1">
    <source>
        <dbReference type="ARBA" id="ARBA00009574"/>
    </source>
</evidence>
<dbReference type="Proteomes" id="UP000018144">
    <property type="component" value="Unassembled WGS sequence"/>
</dbReference>
<dbReference type="GO" id="GO:0032991">
    <property type="term" value="C:protein-containing complex"/>
    <property type="evidence" value="ECO:0007669"/>
    <property type="project" value="UniProtKB-ARBA"/>
</dbReference>
<evidence type="ECO:0000256" key="4">
    <source>
        <dbReference type="SAM" id="Coils"/>
    </source>
</evidence>
<dbReference type="GO" id="GO:0000323">
    <property type="term" value="C:lytic vacuole"/>
    <property type="evidence" value="ECO:0007669"/>
    <property type="project" value="TreeGrafter"/>
</dbReference>
<comment type="similarity">
    <text evidence="1">Belongs to the ATG14 family.</text>
</comment>
<dbReference type="eggNOG" id="ENOG502S2VB">
    <property type="taxonomic scope" value="Eukaryota"/>
</dbReference>
<dbReference type="GO" id="GO:0000149">
    <property type="term" value="F:SNARE binding"/>
    <property type="evidence" value="ECO:0007669"/>
    <property type="project" value="TreeGrafter"/>
</dbReference>
<evidence type="ECO:0000256" key="5">
    <source>
        <dbReference type="SAM" id="MobiDB-lite"/>
    </source>
</evidence>
<dbReference type="GO" id="GO:0005768">
    <property type="term" value="C:endosome"/>
    <property type="evidence" value="ECO:0007669"/>
    <property type="project" value="TreeGrafter"/>
</dbReference>
<reference evidence="6 7" key="1">
    <citation type="journal article" date="2013" name="PLoS Genet.">
        <title>The genome and development-dependent transcriptomes of Pyronema confluens: a window into fungal evolution.</title>
        <authorList>
            <person name="Traeger S."/>
            <person name="Altegoer F."/>
            <person name="Freitag M."/>
            <person name="Gabaldon T."/>
            <person name="Kempken F."/>
            <person name="Kumar A."/>
            <person name="Marcet-Houben M."/>
            <person name="Poggeler S."/>
            <person name="Stajich J.E."/>
            <person name="Nowrousian M."/>
        </authorList>
    </citation>
    <scope>NUCLEOTIDE SEQUENCE [LARGE SCALE GENOMIC DNA]</scope>
    <source>
        <strain evidence="7">CBS 100304</strain>
        <tissue evidence="6">Vegetative mycelium</tissue>
    </source>
</reference>
<feature type="region of interest" description="Disordered" evidence="5">
    <location>
        <begin position="382"/>
        <end position="422"/>
    </location>
</feature>
<name>U4LC50_PYROM</name>
<gene>
    <name evidence="6" type="ORF">PCON_02998</name>
</gene>